<proteinExistence type="predicted"/>
<dbReference type="SUPFAM" id="SSF56672">
    <property type="entry name" value="DNA/RNA polymerases"/>
    <property type="match status" value="1"/>
</dbReference>
<dbReference type="Proteomes" id="UP001160148">
    <property type="component" value="Unassembled WGS sequence"/>
</dbReference>
<organism evidence="2 3">
    <name type="scientific">Macrosiphum euphorbiae</name>
    <name type="common">potato aphid</name>
    <dbReference type="NCBI Taxonomy" id="13131"/>
    <lineage>
        <taxon>Eukaryota</taxon>
        <taxon>Metazoa</taxon>
        <taxon>Ecdysozoa</taxon>
        <taxon>Arthropoda</taxon>
        <taxon>Hexapoda</taxon>
        <taxon>Insecta</taxon>
        <taxon>Pterygota</taxon>
        <taxon>Neoptera</taxon>
        <taxon>Paraneoptera</taxon>
        <taxon>Hemiptera</taxon>
        <taxon>Sternorrhyncha</taxon>
        <taxon>Aphidomorpha</taxon>
        <taxon>Aphidoidea</taxon>
        <taxon>Aphididae</taxon>
        <taxon>Macrosiphini</taxon>
        <taxon>Macrosiphum</taxon>
    </lineage>
</organism>
<name>A0AAV0WU70_9HEMI</name>
<dbReference type="InterPro" id="IPR043502">
    <property type="entry name" value="DNA/RNA_pol_sf"/>
</dbReference>
<dbReference type="CDD" id="cd01650">
    <property type="entry name" value="RT_nLTR_like"/>
    <property type="match status" value="1"/>
</dbReference>
<evidence type="ECO:0000259" key="1">
    <source>
        <dbReference type="PROSITE" id="PS50878"/>
    </source>
</evidence>
<evidence type="ECO:0000313" key="2">
    <source>
        <dbReference type="EMBL" id="CAI6359082.1"/>
    </source>
</evidence>
<dbReference type="GO" id="GO:0071897">
    <property type="term" value="P:DNA biosynthetic process"/>
    <property type="evidence" value="ECO:0007669"/>
    <property type="project" value="UniProtKB-ARBA"/>
</dbReference>
<dbReference type="PROSITE" id="PS50878">
    <property type="entry name" value="RT_POL"/>
    <property type="match status" value="1"/>
</dbReference>
<keyword evidence="3" id="KW-1185">Reference proteome</keyword>
<dbReference type="InterPro" id="IPR000477">
    <property type="entry name" value="RT_dom"/>
</dbReference>
<sequence length="315" mass="35326">MLDTTGKLFEKLLTARLREHLILTGNTTDNQYGFKRGKSTVDAMSRVRNIFQEANGRGSRNLFVGMLTLDVKNAFNSAPWEGILNALERKGTPGYLLNILGQYLSNRKIVLDEESGRRTVGVSCGVPRGSVLGPDFWNVLYDDLLRMDLPPDVEIIAFADDVALVATASVPFLLEERLEVALQEVMNWMNRNGLELAMEKTEAIMLTNRNKHNIMTVRCGQYSFPSVKCVKYLGVQLDSRLHFSQHGEHAAARAAEACRQLIQILPNLRGPRQRTRKVLATVVSSIYLYVHSQLFQGKKKSSRGECPLGALRFTV</sequence>
<dbReference type="AlphaFoldDB" id="A0AAV0WU70"/>
<protein>
    <recommendedName>
        <fullName evidence="1">Reverse transcriptase domain-containing protein</fullName>
    </recommendedName>
</protein>
<gene>
    <name evidence="2" type="ORF">MEUPH1_LOCUS14526</name>
</gene>
<dbReference type="EMBL" id="CARXXK010000002">
    <property type="protein sequence ID" value="CAI6359082.1"/>
    <property type="molecule type" value="Genomic_DNA"/>
</dbReference>
<reference evidence="2 3" key="1">
    <citation type="submission" date="2023-01" db="EMBL/GenBank/DDBJ databases">
        <authorList>
            <person name="Whitehead M."/>
        </authorList>
    </citation>
    <scope>NUCLEOTIDE SEQUENCE [LARGE SCALE GENOMIC DNA]</scope>
</reference>
<dbReference type="Pfam" id="PF00078">
    <property type="entry name" value="RVT_1"/>
    <property type="match status" value="1"/>
</dbReference>
<accession>A0AAV0WU70</accession>
<dbReference type="PANTHER" id="PTHR19446">
    <property type="entry name" value="REVERSE TRANSCRIPTASES"/>
    <property type="match status" value="1"/>
</dbReference>
<evidence type="ECO:0000313" key="3">
    <source>
        <dbReference type="Proteomes" id="UP001160148"/>
    </source>
</evidence>
<comment type="caution">
    <text evidence="2">The sequence shown here is derived from an EMBL/GenBank/DDBJ whole genome shotgun (WGS) entry which is preliminary data.</text>
</comment>
<feature type="domain" description="Reverse transcriptase" evidence="1">
    <location>
        <begin position="1"/>
        <end position="237"/>
    </location>
</feature>